<dbReference type="InterPro" id="IPR034768">
    <property type="entry name" value="4FE4S_WBL"/>
</dbReference>
<dbReference type="EMBL" id="PUIO01000083">
    <property type="protein sequence ID" value="PQP14772.1"/>
    <property type="molecule type" value="Genomic_DNA"/>
</dbReference>
<comment type="caution">
    <text evidence="3">The sequence shown here is derived from an EMBL/GenBank/DDBJ whole genome shotgun (WGS) entry which is preliminary data.</text>
</comment>
<reference evidence="4" key="1">
    <citation type="submission" date="2018-02" db="EMBL/GenBank/DDBJ databases">
        <title>Draft genome sequencing of Rhodococcus opacus KU647198.</title>
        <authorList>
            <person name="Zheng B.-X."/>
        </authorList>
    </citation>
    <scope>NUCLEOTIDE SEQUENCE [LARGE SCALE GENOMIC DNA]</scope>
    <source>
        <strain evidence="4">04-OD7</strain>
    </source>
</reference>
<evidence type="ECO:0000256" key="1">
    <source>
        <dbReference type="SAM" id="MobiDB-lite"/>
    </source>
</evidence>
<evidence type="ECO:0000259" key="2">
    <source>
        <dbReference type="PROSITE" id="PS51674"/>
    </source>
</evidence>
<dbReference type="AlphaFoldDB" id="A0A2S8IK64"/>
<dbReference type="Proteomes" id="UP000239290">
    <property type="component" value="Unassembled WGS sequence"/>
</dbReference>
<evidence type="ECO:0000313" key="3">
    <source>
        <dbReference type="EMBL" id="PQP14772.1"/>
    </source>
</evidence>
<feature type="domain" description="4Fe-4S Wbl-type" evidence="2">
    <location>
        <begin position="1"/>
        <end position="49"/>
    </location>
</feature>
<protein>
    <recommendedName>
        <fullName evidence="2">4Fe-4S Wbl-type domain-containing protein</fullName>
    </recommendedName>
</protein>
<proteinExistence type="predicted"/>
<feature type="region of interest" description="Disordered" evidence="1">
    <location>
        <begin position="39"/>
        <end position="64"/>
    </location>
</feature>
<accession>A0A2S8IK64</accession>
<name>A0A2S8IK64_RHOOP</name>
<dbReference type="Pfam" id="PF02467">
    <property type="entry name" value="Whib"/>
    <property type="match status" value="1"/>
</dbReference>
<dbReference type="PROSITE" id="PS51674">
    <property type="entry name" value="4FE4S_WBL"/>
    <property type="match status" value="1"/>
</dbReference>
<evidence type="ECO:0000313" key="4">
    <source>
        <dbReference type="Proteomes" id="UP000239290"/>
    </source>
</evidence>
<gene>
    <name evidence="3" type="ORF">C5613_39950</name>
</gene>
<sequence>MDPGRPRRARGRGHSRFRCRLVGPCRDRALVVGEPYGVWGGMTEGDRRKHSRRSRRGDPAPSTC</sequence>
<organism evidence="3 4">
    <name type="scientific">Rhodococcus opacus</name>
    <name type="common">Nocardia opaca</name>
    <dbReference type="NCBI Taxonomy" id="37919"/>
    <lineage>
        <taxon>Bacteria</taxon>
        <taxon>Bacillati</taxon>
        <taxon>Actinomycetota</taxon>
        <taxon>Actinomycetes</taxon>
        <taxon>Mycobacteriales</taxon>
        <taxon>Nocardiaceae</taxon>
        <taxon>Rhodococcus</taxon>
    </lineage>
</organism>